<dbReference type="EMBL" id="ACNN01000007">
    <property type="protein sequence ID" value="EEN83502.1"/>
    <property type="molecule type" value="Genomic_DNA"/>
</dbReference>
<keyword evidence="2" id="KW-1185">Reference proteome</keyword>
<comment type="caution">
    <text evidence="1">The sequence shown here is derived from an EMBL/GenBank/DDBJ whole genome shotgun (WGS) entry which is preliminary data.</text>
</comment>
<gene>
    <name evidence="1" type="ORF">POREN0001_0638</name>
</gene>
<evidence type="ECO:0000313" key="1">
    <source>
        <dbReference type="EMBL" id="EEN83502.1"/>
    </source>
</evidence>
<reference evidence="1 2" key="1">
    <citation type="submission" date="2009-04" db="EMBL/GenBank/DDBJ databases">
        <authorList>
            <person name="Sebastian Y."/>
            <person name="Madupu R."/>
            <person name="Durkin A.S."/>
            <person name="Torralba M."/>
            <person name="Methe B."/>
            <person name="Sutton G.G."/>
            <person name="Strausberg R.L."/>
            <person name="Nelson K.E."/>
        </authorList>
    </citation>
    <scope>NUCLEOTIDE SEQUENCE [LARGE SCALE GENOMIC DNA]</scope>
    <source>
        <strain evidence="2">ATCC 35406 / BCRC 14492 / JCM 8526 / NCTC 13058 / HG 370</strain>
    </source>
</reference>
<evidence type="ECO:0000313" key="2">
    <source>
        <dbReference type="Proteomes" id="UP000004295"/>
    </source>
</evidence>
<organism evidence="1 2">
    <name type="scientific">Porphyromonas endodontalis (strain ATCC 35406 / DSM 24491 / JCM 8526 / CCUG 16442 / BCRC 14492 / NCTC 13058 / HG 370)</name>
    <name type="common">Bacteroides endodontalis</name>
    <dbReference type="NCBI Taxonomy" id="553175"/>
    <lineage>
        <taxon>Bacteria</taxon>
        <taxon>Pseudomonadati</taxon>
        <taxon>Bacteroidota</taxon>
        <taxon>Bacteroidia</taxon>
        <taxon>Bacteroidales</taxon>
        <taxon>Porphyromonadaceae</taxon>
        <taxon>Porphyromonas</taxon>
    </lineage>
</organism>
<dbReference type="Proteomes" id="UP000004295">
    <property type="component" value="Unassembled WGS sequence"/>
</dbReference>
<accession>C3J8W7</accession>
<dbReference type="AlphaFoldDB" id="C3J8W7"/>
<name>C3J8W7_POREA</name>
<proteinExistence type="predicted"/>
<protein>
    <submittedName>
        <fullName evidence="1">Uncharacterized protein</fullName>
    </submittedName>
</protein>
<sequence length="55" mass="6390">MFSPLRDIQKGRGELWVDARLSRERELHPLYIESGFTPPSESFRLGYRLAQGGRI</sequence>